<proteinExistence type="predicted"/>
<evidence type="ECO:0000313" key="2">
    <source>
        <dbReference type="Proteomes" id="UP000232638"/>
    </source>
</evidence>
<protein>
    <recommendedName>
        <fullName evidence="3">AAA+ ATPase domain-containing protein</fullName>
    </recommendedName>
</protein>
<evidence type="ECO:0008006" key="3">
    <source>
        <dbReference type="Google" id="ProtNLM"/>
    </source>
</evidence>
<dbReference type="OrthoDB" id="5290767at2"/>
<keyword evidence="2" id="KW-1185">Reference proteome</keyword>
<dbReference type="EMBL" id="CP020370">
    <property type="protein sequence ID" value="AUB83035.1"/>
    <property type="molecule type" value="Genomic_DNA"/>
</dbReference>
<sequence length="227" mass="25570">MAQVRQPAFEVIDAFLKGDFAPLGDGRTQLFILSDAGMGKTSLLMMIRLMHLTAFWPKGYDCRLLKLGSDTLETVRAQPNQARTVLLLDALDEDPTAWSRIEGRLTEILDATRNYRRVILSCRTQFFPETAADAFGRPGRVQVGGYTCPMVFLSLFDDDQVDAYLRRRFPDTLGQRLLARDNPMRLRAAAVVRSMESLRFRPLLLAHIQDIMEAGVTGTATPSTRSW</sequence>
<accession>A0A2K8UBV9</accession>
<reference evidence="1 2" key="1">
    <citation type="submission" date="2017-03" db="EMBL/GenBank/DDBJ databases">
        <title>Complete genome sequence of Candidatus 'Thiodictyon syntrophicum' sp. nov. strain Cad16T, a photolithoautotroph purple sulfur bacterium isolated from an alpine meromictic lake.</title>
        <authorList>
            <person name="Luedin S.M."/>
            <person name="Pothier J.F."/>
            <person name="Danza F."/>
            <person name="Storelli N."/>
            <person name="Wittwer M."/>
            <person name="Tonolla M."/>
        </authorList>
    </citation>
    <scope>NUCLEOTIDE SEQUENCE [LARGE SCALE GENOMIC DNA]</scope>
    <source>
        <strain evidence="1 2">Cad16T</strain>
    </source>
</reference>
<organism evidence="1 2">
    <name type="scientific">Candidatus Thiodictyon syntrophicum</name>
    <dbReference type="NCBI Taxonomy" id="1166950"/>
    <lineage>
        <taxon>Bacteria</taxon>
        <taxon>Pseudomonadati</taxon>
        <taxon>Pseudomonadota</taxon>
        <taxon>Gammaproteobacteria</taxon>
        <taxon>Chromatiales</taxon>
        <taxon>Chromatiaceae</taxon>
        <taxon>Thiodictyon</taxon>
    </lineage>
</organism>
<dbReference type="Proteomes" id="UP000232638">
    <property type="component" value="Chromosome"/>
</dbReference>
<name>A0A2K8UBV9_9GAMM</name>
<dbReference type="RefSeq" id="WP_100920735.1">
    <property type="nucleotide sequence ID" value="NZ_CP020370.1"/>
</dbReference>
<dbReference type="KEGG" id="tsy:THSYN_20200"/>
<dbReference type="AlphaFoldDB" id="A0A2K8UBV9"/>
<gene>
    <name evidence="1" type="ORF">THSYN_20200</name>
</gene>
<evidence type="ECO:0000313" key="1">
    <source>
        <dbReference type="EMBL" id="AUB83035.1"/>
    </source>
</evidence>